<evidence type="ECO:0000313" key="3">
    <source>
        <dbReference type="Proteomes" id="UP000076023"/>
    </source>
</evidence>
<protein>
    <submittedName>
        <fullName evidence="2">Prepilin-type N-terminal cleavage/methylation domain-containing protein</fullName>
    </submittedName>
</protein>
<dbReference type="SUPFAM" id="SSF54523">
    <property type="entry name" value="Pili subunits"/>
    <property type="match status" value="1"/>
</dbReference>
<proteinExistence type="predicted"/>
<dbReference type="EMBL" id="BDCO01000002">
    <property type="protein sequence ID" value="GAT32544.1"/>
    <property type="molecule type" value="Genomic_DNA"/>
</dbReference>
<dbReference type="Pfam" id="PF07963">
    <property type="entry name" value="N_methyl"/>
    <property type="match status" value="1"/>
</dbReference>
<reference evidence="3" key="1">
    <citation type="journal article" date="2017" name="Genome Announc.">
        <title>Draft Genome Sequence of Terrimicrobium sacchariphilum NM-5T, a Facultative Anaerobic Soil Bacterium of the Class Spartobacteria.</title>
        <authorList>
            <person name="Qiu Y.L."/>
            <person name="Tourlousse D.M."/>
            <person name="Matsuura N."/>
            <person name="Ohashi A."/>
            <person name="Sekiguchi Y."/>
        </authorList>
    </citation>
    <scope>NUCLEOTIDE SEQUENCE [LARGE SCALE GENOMIC DNA]</scope>
    <source>
        <strain evidence="3">NM-5</strain>
    </source>
</reference>
<dbReference type="NCBIfam" id="TIGR02532">
    <property type="entry name" value="IV_pilin_GFxxxE"/>
    <property type="match status" value="1"/>
</dbReference>
<dbReference type="Proteomes" id="UP000076023">
    <property type="component" value="Unassembled WGS sequence"/>
</dbReference>
<organism evidence="2 3">
    <name type="scientific">Terrimicrobium sacchariphilum</name>
    <dbReference type="NCBI Taxonomy" id="690879"/>
    <lineage>
        <taxon>Bacteria</taxon>
        <taxon>Pseudomonadati</taxon>
        <taxon>Verrucomicrobiota</taxon>
        <taxon>Terrimicrobiia</taxon>
        <taxon>Terrimicrobiales</taxon>
        <taxon>Terrimicrobiaceae</taxon>
        <taxon>Terrimicrobium</taxon>
    </lineage>
</organism>
<evidence type="ECO:0000256" key="1">
    <source>
        <dbReference type="SAM" id="Phobius"/>
    </source>
</evidence>
<feature type="transmembrane region" description="Helical" evidence="1">
    <location>
        <begin position="12"/>
        <end position="37"/>
    </location>
</feature>
<dbReference type="InterPro" id="IPR012902">
    <property type="entry name" value="N_methyl_site"/>
</dbReference>
<dbReference type="RefSeq" id="WP_075078375.1">
    <property type="nucleotide sequence ID" value="NZ_BDCO01000002.1"/>
</dbReference>
<evidence type="ECO:0000313" key="2">
    <source>
        <dbReference type="EMBL" id="GAT32544.1"/>
    </source>
</evidence>
<sequence length="245" mass="26367">MPPIRHCHLVFARAFTLVEMLVSIAIVSVLMVLVFGVQSSVQARVKQAKCAANLSTQAKAVMFFAADNNGRFPYGWNVWYPTVWQKDISPYLGIPTTNTRSTPGIVFQCPMITQGDINIAGAGAVSHGMNEFIIPQVALQSDTPVKTVQSLATPSRVPLLGDIWLQNSDRMIAISKVPAGNTGNVAFRHNISPAARPAKVPRPSGLTSFGGGKVNMVFCDGHGEALSPEEVANAGDNVLVWNPWK</sequence>
<keyword evidence="1" id="KW-1133">Transmembrane helix</keyword>
<dbReference type="OrthoDB" id="185238at2"/>
<dbReference type="STRING" id="690879.TSACC_2943"/>
<comment type="caution">
    <text evidence="2">The sequence shown here is derived from an EMBL/GenBank/DDBJ whole genome shotgun (WGS) entry which is preliminary data.</text>
</comment>
<keyword evidence="1" id="KW-0812">Transmembrane</keyword>
<dbReference type="InterPro" id="IPR045584">
    <property type="entry name" value="Pilin-like"/>
</dbReference>
<keyword evidence="3" id="KW-1185">Reference proteome</keyword>
<dbReference type="Gene3D" id="3.30.700.10">
    <property type="entry name" value="Glycoprotein, Type 4 Pilin"/>
    <property type="match status" value="1"/>
</dbReference>
<gene>
    <name evidence="2" type="ORF">TSACC_2943</name>
</gene>
<keyword evidence="1" id="KW-0472">Membrane</keyword>
<dbReference type="AlphaFoldDB" id="A0A146G6I1"/>
<name>A0A146G6I1_TERSA</name>
<dbReference type="InParanoid" id="A0A146G6I1"/>
<accession>A0A146G6I1</accession>